<proteinExistence type="predicted"/>
<comment type="caution">
    <text evidence="1">The sequence shown here is derived from an EMBL/GenBank/DDBJ whole genome shotgun (WGS) entry which is preliminary data.</text>
</comment>
<evidence type="ECO:0000313" key="1">
    <source>
        <dbReference type="EMBL" id="NVL08985.1"/>
    </source>
</evidence>
<sequence>MMQQQPITEQIAAIERRLMFEAGRDDRATMIRQWMSDHACNEETAALLWQTVQKLRFPVAASND</sequence>
<organism evidence="1">
    <name type="scientific">Bradyrhizobium quebecense</name>
    <dbReference type="NCBI Taxonomy" id="2748629"/>
    <lineage>
        <taxon>Bacteria</taxon>
        <taxon>Pseudomonadati</taxon>
        <taxon>Pseudomonadota</taxon>
        <taxon>Alphaproteobacteria</taxon>
        <taxon>Hyphomicrobiales</taxon>
        <taxon>Nitrobacteraceae</taxon>
        <taxon>Bradyrhizobium</taxon>
    </lineage>
</organism>
<protein>
    <submittedName>
        <fullName evidence="1">Uncharacterized protein</fullName>
    </submittedName>
</protein>
<reference evidence="1" key="1">
    <citation type="submission" date="2020-06" db="EMBL/GenBank/DDBJ databases">
        <title>Whole Genome Sequence of Bradyrhizobium sp. Strain 66S1MB.</title>
        <authorList>
            <person name="Bromfield E."/>
            <person name="Cloutier S."/>
        </authorList>
    </citation>
    <scope>NUCLEOTIDE SEQUENCE</scope>
    <source>
        <strain evidence="1">66S1MB</strain>
    </source>
</reference>
<gene>
    <name evidence="1" type="ORF">HU230_25085</name>
</gene>
<name>A0A974AFU3_9BRAD</name>
<accession>A0A974AFU3</accession>
<dbReference type="AlphaFoldDB" id="A0A974AFU3"/>
<dbReference type="EMBL" id="JABWSX010000001">
    <property type="protein sequence ID" value="NVL08985.1"/>
    <property type="molecule type" value="Genomic_DNA"/>
</dbReference>
<dbReference type="RefSeq" id="WP_176532427.1">
    <property type="nucleotide sequence ID" value="NZ_CP088022.1"/>
</dbReference>